<evidence type="ECO:0000313" key="1">
    <source>
        <dbReference type="EMBL" id="TSL22036.1"/>
    </source>
</evidence>
<proteinExistence type="predicted"/>
<dbReference type="Proteomes" id="UP000319801">
    <property type="component" value="Unassembled WGS sequence"/>
</dbReference>
<keyword evidence="2" id="KW-1185">Reference proteome</keyword>
<protein>
    <submittedName>
        <fullName evidence="1">Uncharacterized protein</fullName>
    </submittedName>
</protein>
<dbReference type="AlphaFoldDB" id="A0A556TY24"/>
<evidence type="ECO:0000313" key="2">
    <source>
        <dbReference type="Proteomes" id="UP000319801"/>
    </source>
</evidence>
<accession>A0A556TY24</accession>
<sequence length="193" mass="22166">MYIISIPWTRHTSPPDSHTMMYISPIHTMMYRSDRTPPLIPYYDVHQIGPDTSPDCTIGPDTSPDPIYRIGQTTTSITDVHPIGPDPTMIMCTYRSDRTPSPEFPYYDVHQIGTGHLSLIPYYDVHQIGPDTSDQTRPLIQYGTYYDVHQIGPGHVPYPIHMMYVHQIGPDTSHPYFIPSHTDEYIRSDRHIP</sequence>
<organism evidence="1 2">
    <name type="scientific">Bagarius yarrelli</name>
    <name type="common">Goonch</name>
    <name type="synonym">Bagrus yarrelli</name>
    <dbReference type="NCBI Taxonomy" id="175774"/>
    <lineage>
        <taxon>Eukaryota</taxon>
        <taxon>Metazoa</taxon>
        <taxon>Chordata</taxon>
        <taxon>Craniata</taxon>
        <taxon>Vertebrata</taxon>
        <taxon>Euteleostomi</taxon>
        <taxon>Actinopterygii</taxon>
        <taxon>Neopterygii</taxon>
        <taxon>Teleostei</taxon>
        <taxon>Ostariophysi</taxon>
        <taxon>Siluriformes</taxon>
        <taxon>Sisoridae</taxon>
        <taxon>Sisorinae</taxon>
        <taxon>Bagarius</taxon>
    </lineage>
</organism>
<dbReference type="EMBL" id="VCAZ01000028">
    <property type="protein sequence ID" value="TSL22036.1"/>
    <property type="molecule type" value="Genomic_DNA"/>
</dbReference>
<gene>
    <name evidence="1" type="ORF">Baya_6332</name>
</gene>
<reference evidence="1 2" key="1">
    <citation type="journal article" date="2019" name="Genome Biol. Evol.">
        <title>Whole-Genome Sequencing of the Giant Devil Catfish, Bagarius yarrelli.</title>
        <authorList>
            <person name="Jiang W."/>
            <person name="Lv Y."/>
            <person name="Cheng L."/>
            <person name="Yang K."/>
            <person name="Chao B."/>
            <person name="Wang X."/>
            <person name="Li Y."/>
            <person name="Pan X."/>
            <person name="You X."/>
            <person name="Zhang Y."/>
            <person name="Yang J."/>
            <person name="Li J."/>
            <person name="Zhang X."/>
            <person name="Liu S."/>
            <person name="Sun C."/>
            <person name="Yang J."/>
            <person name="Shi Q."/>
        </authorList>
    </citation>
    <scope>NUCLEOTIDE SEQUENCE [LARGE SCALE GENOMIC DNA]</scope>
    <source>
        <strain evidence="1">JWS20170419001</strain>
        <tissue evidence="1">Muscle</tissue>
    </source>
</reference>
<comment type="caution">
    <text evidence="1">The sequence shown here is derived from an EMBL/GenBank/DDBJ whole genome shotgun (WGS) entry which is preliminary data.</text>
</comment>
<name>A0A556TY24_BAGYA</name>